<proteinExistence type="predicted"/>
<organism evidence="1 2">
    <name type="scientific">Geomobilimonas luticola</name>
    <dbReference type="NCBI Taxonomy" id="1114878"/>
    <lineage>
        <taxon>Bacteria</taxon>
        <taxon>Pseudomonadati</taxon>
        <taxon>Thermodesulfobacteriota</taxon>
        <taxon>Desulfuromonadia</taxon>
        <taxon>Geobacterales</taxon>
        <taxon>Geobacteraceae</taxon>
        <taxon>Geomobilimonas</taxon>
    </lineage>
</organism>
<dbReference type="EMBL" id="JAHCVK010000013">
    <property type="protein sequence ID" value="MBT0654621.1"/>
    <property type="molecule type" value="Genomic_DNA"/>
</dbReference>
<reference evidence="1 2" key="1">
    <citation type="submission" date="2021-05" db="EMBL/GenBank/DDBJ databases">
        <title>The draft genome of Geobacter luticola JCM 17780.</title>
        <authorList>
            <person name="Xu Z."/>
            <person name="Masuda Y."/>
            <person name="Itoh H."/>
            <person name="Senoo K."/>
        </authorList>
    </citation>
    <scope>NUCLEOTIDE SEQUENCE [LARGE SCALE GENOMIC DNA]</scope>
    <source>
        <strain evidence="1 2">JCM 17780</strain>
    </source>
</reference>
<evidence type="ECO:0000313" key="1">
    <source>
        <dbReference type="EMBL" id="MBT0654621.1"/>
    </source>
</evidence>
<sequence length="64" mass="7220">MNIRVLFSDNSSSMVSDSLLQELIVKGKVVAFFRSTGWVHVKRGPLRRSEGRYDGPERRKASPA</sequence>
<dbReference type="RefSeq" id="WP_214176629.1">
    <property type="nucleotide sequence ID" value="NZ_JAHCVK010000013.1"/>
</dbReference>
<dbReference type="InterPro" id="IPR054686">
    <property type="entry name" value="GSU3473-like"/>
</dbReference>
<dbReference type="NCBIfam" id="NF045719">
    <property type="entry name" value="GSU3473_fam"/>
    <property type="match status" value="1"/>
</dbReference>
<name>A0ABS5SGX7_9BACT</name>
<keyword evidence="2" id="KW-1185">Reference proteome</keyword>
<accession>A0ABS5SGX7</accession>
<gene>
    <name evidence="1" type="ORF">KI810_16335</name>
</gene>
<evidence type="ECO:0000313" key="2">
    <source>
        <dbReference type="Proteomes" id="UP000756860"/>
    </source>
</evidence>
<comment type="caution">
    <text evidence="1">The sequence shown here is derived from an EMBL/GenBank/DDBJ whole genome shotgun (WGS) entry which is preliminary data.</text>
</comment>
<dbReference type="Proteomes" id="UP000756860">
    <property type="component" value="Unassembled WGS sequence"/>
</dbReference>
<protein>
    <submittedName>
        <fullName evidence="1">Uncharacterized protein</fullName>
    </submittedName>
</protein>